<feature type="transmembrane region" description="Helical" evidence="1">
    <location>
        <begin position="300"/>
        <end position="321"/>
    </location>
</feature>
<keyword evidence="1" id="KW-0812">Transmembrane</keyword>
<evidence type="ECO:0000256" key="1">
    <source>
        <dbReference type="SAM" id="Phobius"/>
    </source>
</evidence>
<feature type="transmembrane region" description="Helical" evidence="1">
    <location>
        <begin position="55"/>
        <end position="74"/>
    </location>
</feature>
<dbReference type="InterPro" id="IPR025291">
    <property type="entry name" value="DUF4153"/>
</dbReference>
<gene>
    <name evidence="2" type="ORF">ALQ04_03805</name>
</gene>
<dbReference type="Proteomes" id="UP000277236">
    <property type="component" value="Unassembled WGS sequence"/>
</dbReference>
<feature type="transmembrane region" description="Helical" evidence="1">
    <location>
        <begin position="263"/>
        <end position="288"/>
    </location>
</feature>
<protein>
    <recommendedName>
        <fullName evidence="4">DUF4153 domain-containing protein</fullName>
    </recommendedName>
</protein>
<sequence length="559" mass="63094">MSVFKGSLPFYLAVGLLQAMAMVLALEFEKISVAVGVLVFGGHLQLLGSHFRQRGAWILAGLLALVLTLVTEWVLHEPSRWWREDWTLGALIVGYTCSAFILSWPSGSRLHLPYRELFRHAWNNALILLLALLLTGLFWSLLQLCVSLFEMIGITAFKEVIKTRNFNIISLSLVCSLGIRMGCENDKVIGMLRGILLNLCRFLAPLSALIVVLFTLALPFTGLESIWKTGHATTILLGLVAANIFLINGVFQDGNQPRPYPQWLMWGINASLLALPVLVVLAGYSTWLRIEQYGLSPSRIVGLLSVVAAALYSLAAVWAVLRSGSVWLGNWRVTNPWLALLVCLVVVLIYTPWLNPQKFSARDQVQRLKDGRTSPDSFDTYNLRNRLGKPGRQEFERLLADMDSLQQFEPEVRARLKTRMYDTYNGAFRYIPKQPVPEHNFIWIGLPVDGHEQFSNPELGSLNCNRYRCGMWAVDLDGDGQNEVIQFSSEPSQMYFFRFDSDGVWKEAGRMDGPSHSAKKWADLVREGKTRVVEPTYRSLEIGGQLYTPTETDRKSRHQ</sequence>
<feature type="transmembrane region" description="Helical" evidence="1">
    <location>
        <begin position="125"/>
        <end position="154"/>
    </location>
</feature>
<name>A0A3M4M9U4_PSECI</name>
<feature type="transmembrane region" description="Helical" evidence="1">
    <location>
        <begin position="232"/>
        <end position="251"/>
    </location>
</feature>
<organism evidence="2 3">
    <name type="scientific">Pseudomonas cichorii</name>
    <dbReference type="NCBI Taxonomy" id="36746"/>
    <lineage>
        <taxon>Bacteria</taxon>
        <taxon>Pseudomonadati</taxon>
        <taxon>Pseudomonadota</taxon>
        <taxon>Gammaproteobacteria</taxon>
        <taxon>Pseudomonadales</taxon>
        <taxon>Pseudomonadaceae</taxon>
        <taxon>Pseudomonas</taxon>
    </lineage>
</organism>
<proteinExistence type="predicted"/>
<accession>A0A3M4M9U4</accession>
<keyword evidence="1" id="KW-0472">Membrane</keyword>
<dbReference type="InterPro" id="IPR028994">
    <property type="entry name" value="Integrin_alpha_N"/>
</dbReference>
<reference evidence="2 3" key="1">
    <citation type="submission" date="2018-08" db="EMBL/GenBank/DDBJ databases">
        <title>Recombination of ecologically and evolutionarily significant loci maintains genetic cohesion in the Pseudomonas syringae species complex.</title>
        <authorList>
            <person name="Dillon M."/>
            <person name="Thakur S."/>
            <person name="Almeida R.N.D."/>
            <person name="Weir B.S."/>
            <person name="Guttman D.S."/>
        </authorList>
    </citation>
    <scope>NUCLEOTIDE SEQUENCE [LARGE SCALE GENOMIC DNA]</scope>
    <source>
        <strain evidence="2 3">ICMP 3353</strain>
    </source>
</reference>
<dbReference type="SUPFAM" id="SSF69318">
    <property type="entry name" value="Integrin alpha N-terminal domain"/>
    <property type="match status" value="1"/>
</dbReference>
<dbReference type="Pfam" id="PF13687">
    <property type="entry name" value="DUF4153"/>
    <property type="match status" value="1"/>
</dbReference>
<evidence type="ECO:0000313" key="3">
    <source>
        <dbReference type="Proteomes" id="UP000277236"/>
    </source>
</evidence>
<comment type="caution">
    <text evidence="2">The sequence shown here is derived from an EMBL/GenBank/DDBJ whole genome shotgun (WGS) entry which is preliminary data.</text>
</comment>
<evidence type="ECO:0000313" key="2">
    <source>
        <dbReference type="EMBL" id="RMQ50570.1"/>
    </source>
</evidence>
<dbReference type="RefSeq" id="WP_122314070.1">
    <property type="nucleotide sequence ID" value="NZ_RBRE01000008.1"/>
</dbReference>
<feature type="transmembrane region" description="Helical" evidence="1">
    <location>
        <begin position="195"/>
        <end position="220"/>
    </location>
</feature>
<feature type="transmembrane region" description="Helical" evidence="1">
    <location>
        <begin position="31"/>
        <end position="48"/>
    </location>
</feature>
<feature type="transmembrane region" description="Helical" evidence="1">
    <location>
        <begin position="86"/>
        <end position="104"/>
    </location>
</feature>
<feature type="transmembrane region" description="Helical" evidence="1">
    <location>
        <begin position="333"/>
        <end position="353"/>
    </location>
</feature>
<dbReference type="OrthoDB" id="7022049at2"/>
<keyword evidence="1" id="KW-1133">Transmembrane helix</keyword>
<evidence type="ECO:0008006" key="4">
    <source>
        <dbReference type="Google" id="ProtNLM"/>
    </source>
</evidence>
<dbReference type="AlphaFoldDB" id="A0A3M4M9U4"/>
<dbReference type="EMBL" id="RBRE01000008">
    <property type="protein sequence ID" value="RMQ50570.1"/>
    <property type="molecule type" value="Genomic_DNA"/>
</dbReference>